<dbReference type="EMBL" id="LSYV01000011">
    <property type="protein sequence ID" value="KXZ52180.1"/>
    <property type="molecule type" value="Genomic_DNA"/>
</dbReference>
<dbReference type="Proteomes" id="UP000075714">
    <property type="component" value="Unassembled WGS sequence"/>
</dbReference>
<dbReference type="InterPro" id="IPR009297">
    <property type="entry name" value="DUF952"/>
</dbReference>
<organism evidence="1 2">
    <name type="scientific">Gonium pectorale</name>
    <name type="common">Green alga</name>
    <dbReference type="NCBI Taxonomy" id="33097"/>
    <lineage>
        <taxon>Eukaryota</taxon>
        <taxon>Viridiplantae</taxon>
        <taxon>Chlorophyta</taxon>
        <taxon>core chlorophytes</taxon>
        <taxon>Chlorophyceae</taxon>
        <taxon>CS clade</taxon>
        <taxon>Chlamydomonadales</taxon>
        <taxon>Volvocaceae</taxon>
        <taxon>Gonium</taxon>
    </lineage>
</organism>
<dbReference type="PANTHER" id="PTHR34129:SF1">
    <property type="entry name" value="DUF952 DOMAIN-CONTAINING PROTEIN"/>
    <property type="match status" value="1"/>
</dbReference>
<dbReference type="SUPFAM" id="SSF56399">
    <property type="entry name" value="ADP-ribosylation"/>
    <property type="match status" value="1"/>
</dbReference>
<evidence type="ECO:0008006" key="3">
    <source>
        <dbReference type="Google" id="ProtNLM"/>
    </source>
</evidence>
<name>A0A150GS86_GONPE</name>
<dbReference type="Pfam" id="PF06108">
    <property type="entry name" value="DUF952"/>
    <property type="match status" value="1"/>
</dbReference>
<dbReference type="Gene3D" id="3.20.170.20">
    <property type="entry name" value="Protein of unknown function DUF952"/>
    <property type="match status" value="1"/>
</dbReference>
<dbReference type="AlphaFoldDB" id="A0A150GS86"/>
<gene>
    <name evidence="1" type="ORF">GPECTOR_10g809</name>
</gene>
<protein>
    <recommendedName>
        <fullName evidence="3">DUF952 domain-containing protein</fullName>
    </recommendedName>
</protein>
<sequence length="124" mass="13542">MVQAELWRAAKDSGKPYFPPTYEQDGFIHLTADPKFLLGIGNHFYRTVQGEFLLLVLEPERLAAKVVFEPAAPVGTKSAEGLSAEEAPLFPHLYGTIDYGAVTAELPIQRDAEGAFLAIPELAL</sequence>
<accession>A0A150GS86</accession>
<dbReference type="OrthoDB" id="3335358at2759"/>
<reference evidence="2" key="1">
    <citation type="journal article" date="2016" name="Nat. Commun.">
        <title>The Gonium pectorale genome demonstrates co-option of cell cycle regulation during the evolution of multicellularity.</title>
        <authorList>
            <person name="Hanschen E.R."/>
            <person name="Marriage T.N."/>
            <person name="Ferris P.J."/>
            <person name="Hamaji T."/>
            <person name="Toyoda A."/>
            <person name="Fujiyama A."/>
            <person name="Neme R."/>
            <person name="Noguchi H."/>
            <person name="Minakuchi Y."/>
            <person name="Suzuki M."/>
            <person name="Kawai-Toyooka H."/>
            <person name="Smith D.R."/>
            <person name="Sparks H."/>
            <person name="Anderson J."/>
            <person name="Bakaric R."/>
            <person name="Luria V."/>
            <person name="Karger A."/>
            <person name="Kirschner M.W."/>
            <person name="Durand P.M."/>
            <person name="Michod R.E."/>
            <person name="Nozaki H."/>
            <person name="Olson B.J."/>
        </authorList>
    </citation>
    <scope>NUCLEOTIDE SEQUENCE [LARGE SCALE GENOMIC DNA]</scope>
    <source>
        <strain evidence="2">NIES-2863</strain>
    </source>
</reference>
<keyword evidence="2" id="KW-1185">Reference proteome</keyword>
<proteinExistence type="predicted"/>
<comment type="caution">
    <text evidence="1">The sequence shown here is derived from an EMBL/GenBank/DDBJ whole genome shotgun (WGS) entry which is preliminary data.</text>
</comment>
<dbReference type="PANTHER" id="PTHR34129">
    <property type="entry name" value="BLR1139 PROTEIN"/>
    <property type="match status" value="1"/>
</dbReference>
<evidence type="ECO:0000313" key="2">
    <source>
        <dbReference type="Proteomes" id="UP000075714"/>
    </source>
</evidence>
<evidence type="ECO:0000313" key="1">
    <source>
        <dbReference type="EMBL" id="KXZ52180.1"/>
    </source>
</evidence>